<comment type="caution">
    <text evidence="3">The sequence shown here is derived from an EMBL/GenBank/DDBJ whole genome shotgun (WGS) entry which is preliminary data.</text>
</comment>
<feature type="transmembrane region" description="Helical" evidence="1">
    <location>
        <begin position="12"/>
        <end position="35"/>
    </location>
</feature>
<keyword evidence="1" id="KW-1133">Transmembrane helix</keyword>
<keyword evidence="4" id="KW-1185">Reference proteome</keyword>
<name>A0ABS1HE71_9BACL</name>
<proteinExistence type="predicted"/>
<evidence type="ECO:0000259" key="2">
    <source>
        <dbReference type="Pfam" id="PF13828"/>
    </source>
</evidence>
<dbReference type="EMBL" id="JAEOAH010000069">
    <property type="protein sequence ID" value="MBK3497397.1"/>
    <property type="molecule type" value="Genomic_DNA"/>
</dbReference>
<evidence type="ECO:0000256" key="1">
    <source>
        <dbReference type="SAM" id="Phobius"/>
    </source>
</evidence>
<evidence type="ECO:0000313" key="3">
    <source>
        <dbReference type="EMBL" id="MBK3497397.1"/>
    </source>
</evidence>
<dbReference type="Proteomes" id="UP000618943">
    <property type="component" value="Unassembled WGS sequence"/>
</dbReference>
<keyword evidence="1" id="KW-0812">Transmembrane</keyword>
<gene>
    <name evidence="3" type="ORF">JFL43_21805</name>
</gene>
<feature type="domain" description="DUF4190" evidence="2">
    <location>
        <begin position="8"/>
        <end position="68"/>
    </location>
</feature>
<protein>
    <submittedName>
        <fullName evidence="3">DUF4190 domain-containing protein</fullName>
    </submittedName>
</protein>
<sequence>MENTNNKSIVSLTLGVLSIVVPYIGFILGIIGLVMSKKSIKEIDISNEKGKGLATSGKVCSIVGICVQGILIFLMILSIVAFYSLTNVPH</sequence>
<accession>A0ABS1HE71</accession>
<organism evidence="3 4">
    <name type="scientific">Viridibacillus soli</name>
    <dbReference type="NCBI Taxonomy" id="2798301"/>
    <lineage>
        <taxon>Bacteria</taxon>
        <taxon>Bacillati</taxon>
        <taxon>Bacillota</taxon>
        <taxon>Bacilli</taxon>
        <taxon>Bacillales</taxon>
        <taxon>Caryophanaceae</taxon>
        <taxon>Viridibacillus</taxon>
    </lineage>
</organism>
<dbReference type="Pfam" id="PF13828">
    <property type="entry name" value="DUF4190"/>
    <property type="match status" value="1"/>
</dbReference>
<evidence type="ECO:0000313" key="4">
    <source>
        <dbReference type="Proteomes" id="UP000618943"/>
    </source>
</evidence>
<reference evidence="3 4" key="1">
    <citation type="submission" date="2020-12" db="EMBL/GenBank/DDBJ databases">
        <title>YIM B01967 draft genome.</title>
        <authorList>
            <person name="Yan X."/>
        </authorList>
    </citation>
    <scope>NUCLEOTIDE SEQUENCE [LARGE SCALE GENOMIC DNA]</scope>
    <source>
        <strain evidence="3 4">YIM B01967</strain>
    </source>
</reference>
<dbReference type="RefSeq" id="WP_200750668.1">
    <property type="nucleotide sequence ID" value="NZ_JAEOAH010000069.1"/>
</dbReference>
<dbReference type="InterPro" id="IPR025241">
    <property type="entry name" value="DUF4190"/>
</dbReference>
<feature type="transmembrane region" description="Helical" evidence="1">
    <location>
        <begin position="59"/>
        <end position="85"/>
    </location>
</feature>
<keyword evidence="1" id="KW-0472">Membrane</keyword>